<name>A0A444HBB0_9FLAO</name>
<dbReference type="InterPro" id="IPR000192">
    <property type="entry name" value="Aminotrans_V_dom"/>
</dbReference>
<evidence type="ECO:0000256" key="4">
    <source>
        <dbReference type="ARBA" id="ARBA00022679"/>
    </source>
</evidence>
<dbReference type="PANTHER" id="PTHR11601:SF34">
    <property type="entry name" value="CYSTEINE DESULFURASE"/>
    <property type="match status" value="1"/>
</dbReference>
<dbReference type="Proteomes" id="UP000287527">
    <property type="component" value="Unassembled WGS sequence"/>
</dbReference>
<dbReference type="Gene3D" id="3.40.640.10">
    <property type="entry name" value="Type I PLP-dependent aspartate aminotransferase-like (Major domain)"/>
    <property type="match status" value="1"/>
</dbReference>
<evidence type="ECO:0000256" key="5">
    <source>
        <dbReference type="ARBA" id="ARBA00022723"/>
    </source>
</evidence>
<dbReference type="PIRSF" id="PIRSF005572">
    <property type="entry name" value="NifS"/>
    <property type="match status" value="1"/>
</dbReference>
<dbReference type="Pfam" id="PF00266">
    <property type="entry name" value="Aminotran_5"/>
    <property type="match status" value="1"/>
</dbReference>
<evidence type="ECO:0000256" key="2">
    <source>
        <dbReference type="ARBA" id="ARBA00006490"/>
    </source>
</evidence>
<evidence type="ECO:0000256" key="10">
    <source>
        <dbReference type="RuleBase" id="RU004504"/>
    </source>
</evidence>
<dbReference type="InterPro" id="IPR015421">
    <property type="entry name" value="PyrdxlP-dep_Trfase_major"/>
</dbReference>
<evidence type="ECO:0000313" key="12">
    <source>
        <dbReference type="EMBL" id="RWX00532.1"/>
    </source>
</evidence>
<gene>
    <name evidence="12" type="ORF">EPI11_09670</name>
</gene>
<keyword evidence="7" id="KW-0408">Iron</keyword>
<evidence type="ECO:0000256" key="7">
    <source>
        <dbReference type="ARBA" id="ARBA00023004"/>
    </source>
</evidence>
<dbReference type="InterPro" id="IPR015422">
    <property type="entry name" value="PyrdxlP-dep_Trfase_small"/>
</dbReference>
<keyword evidence="5" id="KW-0479">Metal-binding</keyword>
<comment type="cofactor">
    <cofactor evidence="1 10">
        <name>pyridoxal 5'-phosphate</name>
        <dbReference type="ChEBI" id="CHEBI:597326"/>
    </cofactor>
</comment>
<accession>A0A444HBB0</accession>
<keyword evidence="8" id="KW-0411">Iron-sulfur</keyword>
<protein>
    <recommendedName>
        <fullName evidence="3">cysteine desulfurase</fullName>
        <ecNumber evidence="3">2.8.1.7</ecNumber>
    </recommendedName>
</protein>
<sequence length="375" mass="41535">MKKAYLDNASTTALRPEVIHEITNILAENYGNPSSTHSFGRSAKVLVETSRKTIASLINAEAREILFTSCGTEANNWILRSVVNDKGITRIISSRIEHHSVLTTVEELARENKVKVDYVNLLKDGSVDITHLVQLLSDNIPTLVSLIHVNNETGTVLDIEKTGRICKQYNALFHTDTVQSMGKTKFDMQNLPVDFLVASAHKFHGPKGVGFAFIRKNTALKPMIYGGEQERGLRAGTEALHQIGGMAKALELSYTNLESDKEHITSLKEYLLNELEIYFPGFKINGGTDGLFYNLANIMLPLSTEKTSMILFHLDMKGIAVSRGSACQSGSIKPSHVLKEILSDEDIKKPSLRISLSHLNTKEDIDMLIEALKTV</sequence>
<dbReference type="InterPro" id="IPR020578">
    <property type="entry name" value="Aminotrans_V_PyrdxlP_BS"/>
</dbReference>
<dbReference type="GO" id="GO:0031071">
    <property type="term" value="F:cysteine desulfurase activity"/>
    <property type="evidence" value="ECO:0007669"/>
    <property type="project" value="UniProtKB-EC"/>
</dbReference>
<dbReference type="PROSITE" id="PS00595">
    <property type="entry name" value="AA_TRANSFER_CLASS_5"/>
    <property type="match status" value="1"/>
</dbReference>
<organism evidence="12 13">
    <name type="scientific">Flavobacterium cerinum</name>
    <dbReference type="NCBI Taxonomy" id="2502784"/>
    <lineage>
        <taxon>Bacteria</taxon>
        <taxon>Pseudomonadati</taxon>
        <taxon>Bacteroidota</taxon>
        <taxon>Flavobacteriia</taxon>
        <taxon>Flavobacteriales</taxon>
        <taxon>Flavobacteriaceae</taxon>
        <taxon>Flavobacterium</taxon>
    </lineage>
</organism>
<comment type="catalytic activity">
    <reaction evidence="9">
        <text>(sulfur carrier)-H + L-cysteine = (sulfur carrier)-SH + L-alanine</text>
        <dbReference type="Rhea" id="RHEA:43892"/>
        <dbReference type="Rhea" id="RHEA-COMP:14737"/>
        <dbReference type="Rhea" id="RHEA-COMP:14739"/>
        <dbReference type="ChEBI" id="CHEBI:29917"/>
        <dbReference type="ChEBI" id="CHEBI:35235"/>
        <dbReference type="ChEBI" id="CHEBI:57972"/>
        <dbReference type="ChEBI" id="CHEBI:64428"/>
        <dbReference type="EC" id="2.8.1.7"/>
    </reaction>
</comment>
<reference evidence="12 13" key="1">
    <citation type="submission" date="2019-01" db="EMBL/GenBank/DDBJ databases">
        <title>Flavobacterium sp. nov.,isolated from freshwater.</title>
        <authorList>
            <person name="Zhang R."/>
            <person name="Du Z.-J."/>
        </authorList>
    </citation>
    <scope>NUCLEOTIDE SEQUENCE [LARGE SCALE GENOMIC DNA]</scope>
    <source>
        <strain evidence="12 13">1E403</strain>
    </source>
</reference>
<comment type="similarity">
    <text evidence="2">Belongs to the class-V pyridoxal-phosphate-dependent aminotransferase family. NifS/IscS subfamily.</text>
</comment>
<dbReference type="EMBL" id="SBII01000005">
    <property type="protein sequence ID" value="RWX00532.1"/>
    <property type="molecule type" value="Genomic_DNA"/>
</dbReference>
<dbReference type="SUPFAM" id="SSF53383">
    <property type="entry name" value="PLP-dependent transferases"/>
    <property type="match status" value="1"/>
</dbReference>
<evidence type="ECO:0000256" key="1">
    <source>
        <dbReference type="ARBA" id="ARBA00001933"/>
    </source>
</evidence>
<evidence type="ECO:0000313" key="13">
    <source>
        <dbReference type="Proteomes" id="UP000287527"/>
    </source>
</evidence>
<evidence type="ECO:0000256" key="6">
    <source>
        <dbReference type="ARBA" id="ARBA00022898"/>
    </source>
</evidence>
<dbReference type="RefSeq" id="WP_128389761.1">
    <property type="nucleotide sequence ID" value="NZ_SBII01000005.1"/>
</dbReference>
<evidence type="ECO:0000256" key="8">
    <source>
        <dbReference type="ARBA" id="ARBA00023014"/>
    </source>
</evidence>
<dbReference type="Gene3D" id="3.90.1150.10">
    <property type="entry name" value="Aspartate Aminotransferase, domain 1"/>
    <property type="match status" value="1"/>
</dbReference>
<dbReference type="PANTHER" id="PTHR11601">
    <property type="entry name" value="CYSTEINE DESULFURYLASE FAMILY MEMBER"/>
    <property type="match status" value="1"/>
</dbReference>
<dbReference type="InterPro" id="IPR015424">
    <property type="entry name" value="PyrdxlP-dep_Trfase"/>
</dbReference>
<dbReference type="OrthoDB" id="9808002at2"/>
<dbReference type="AlphaFoldDB" id="A0A444HBB0"/>
<keyword evidence="13" id="KW-1185">Reference proteome</keyword>
<feature type="domain" description="Aminotransferase class V" evidence="11">
    <location>
        <begin position="5"/>
        <end position="368"/>
    </location>
</feature>
<dbReference type="EC" id="2.8.1.7" evidence="3"/>
<keyword evidence="4" id="KW-0808">Transferase</keyword>
<dbReference type="GO" id="GO:0051536">
    <property type="term" value="F:iron-sulfur cluster binding"/>
    <property type="evidence" value="ECO:0007669"/>
    <property type="project" value="UniProtKB-KW"/>
</dbReference>
<evidence type="ECO:0000256" key="3">
    <source>
        <dbReference type="ARBA" id="ARBA00012239"/>
    </source>
</evidence>
<keyword evidence="6" id="KW-0663">Pyridoxal phosphate</keyword>
<dbReference type="GO" id="GO:0046872">
    <property type="term" value="F:metal ion binding"/>
    <property type="evidence" value="ECO:0007669"/>
    <property type="project" value="UniProtKB-KW"/>
</dbReference>
<evidence type="ECO:0000256" key="9">
    <source>
        <dbReference type="ARBA" id="ARBA00050776"/>
    </source>
</evidence>
<comment type="caution">
    <text evidence="12">The sequence shown here is derived from an EMBL/GenBank/DDBJ whole genome shotgun (WGS) entry which is preliminary data.</text>
</comment>
<evidence type="ECO:0000259" key="11">
    <source>
        <dbReference type="Pfam" id="PF00266"/>
    </source>
</evidence>
<proteinExistence type="inferred from homology"/>
<dbReference type="Gene3D" id="1.10.260.50">
    <property type="match status" value="1"/>
</dbReference>
<dbReference type="InterPro" id="IPR016454">
    <property type="entry name" value="Cysteine_dSase"/>
</dbReference>